<dbReference type="SUPFAM" id="SSF53383">
    <property type="entry name" value="PLP-dependent transferases"/>
    <property type="match status" value="1"/>
</dbReference>
<dbReference type="GO" id="GO:0030170">
    <property type="term" value="F:pyridoxal phosphate binding"/>
    <property type="evidence" value="ECO:0007669"/>
    <property type="project" value="InterPro"/>
</dbReference>
<evidence type="ECO:0000256" key="2">
    <source>
        <dbReference type="ARBA" id="ARBA00005011"/>
    </source>
</evidence>
<dbReference type="CDD" id="cd00609">
    <property type="entry name" value="AAT_like"/>
    <property type="match status" value="1"/>
</dbReference>
<dbReference type="InterPro" id="IPR015421">
    <property type="entry name" value="PyrdxlP-dep_Trfase_major"/>
</dbReference>
<keyword evidence="6 9" id="KW-0808">Transferase</keyword>
<evidence type="ECO:0000256" key="4">
    <source>
        <dbReference type="ARBA" id="ARBA00011738"/>
    </source>
</evidence>
<keyword evidence="9" id="KW-0368">Histidine biosynthesis</keyword>
<dbReference type="InterPro" id="IPR015424">
    <property type="entry name" value="PyrdxlP-dep_Trfase"/>
</dbReference>
<dbReference type="RefSeq" id="WP_015904334.1">
    <property type="nucleotide sequence ID" value="NC_012108.1"/>
</dbReference>
<gene>
    <name evidence="9" type="primary">hisC</name>
    <name evidence="11" type="synonym">hisC2</name>
    <name evidence="11" type="ordered locus">HRM2_24750</name>
</gene>
<evidence type="ECO:0000256" key="3">
    <source>
        <dbReference type="ARBA" id="ARBA00007970"/>
    </source>
</evidence>
<evidence type="ECO:0000256" key="7">
    <source>
        <dbReference type="ARBA" id="ARBA00022898"/>
    </source>
</evidence>
<dbReference type="EC" id="2.6.1.9" evidence="9"/>
<keyword evidence="12" id="KW-1185">Reference proteome</keyword>
<evidence type="ECO:0000256" key="8">
    <source>
        <dbReference type="ARBA" id="ARBA00047481"/>
    </source>
</evidence>
<accession>C0QG01</accession>
<dbReference type="InterPro" id="IPR004839">
    <property type="entry name" value="Aminotransferase_I/II_large"/>
</dbReference>
<name>C0QG01_DESAH</name>
<evidence type="ECO:0000259" key="10">
    <source>
        <dbReference type="Pfam" id="PF00155"/>
    </source>
</evidence>
<dbReference type="STRING" id="177437.HRM2_24750"/>
<reference evidence="11 12" key="1">
    <citation type="journal article" date="2009" name="Environ. Microbiol.">
        <title>Genome sequence of Desulfobacterium autotrophicum HRM2, a marine sulfate reducer oxidizing organic carbon completely to carbon dioxide.</title>
        <authorList>
            <person name="Strittmatter A.W."/>
            <person name="Liesegang H."/>
            <person name="Rabus R."/>
            <person name="Decker I."/>
            <person name="Amann J."/>
            <person name="Andres S."/>
            <person name="Henne A."/>
            <person name="Fricke W.F."/>
            <person name="Martinez-Arias R."/>
            <person name="Bartels D."/>
            <person name="Goesmann A."/>
            <person name="Krause L."/>
            <person name="Puehler A."/>
            <person name="Klenk H.P."/>
            <person name="Richter M."/>
            <person name="Schuler M."/>
            <person name="Gloeckner F.O."/>
            <person name="Meyerdierks A."/>
            <person name="Gottschalk G."/>
            <person name="Amann R."/>
        </authorList>
    </citation>
    <scope>NUCLEOTIDE SEQUENCE [LARGE SCALE GENOMIC DNA]</scope>
    <source>
        <strain evidence="12">ATCC 43914 / DSM 3382 / HRM2</strain>
    </source>
</reference>
<dbReference type="Pfam" id="PF00155">
    <property type="entry name" value="Aminotran_1_2"/>
    <property type="match status" value="1"/>
</dbReference>
<keyword evidence="9" id="KW-0028">Amino-acid biosynthesis</keyword>
<dbReference type="HAMAP" id="MF_01023">
    <property type="entry name" value="HisC_aminotrans_2"/>
    <property type="match status" value="1"/>
</dbReference>
<dbReference type="Proteomes" id="UP000000442">
    <property type="component" value="Chromosome"/>
</dbReference>
<dbReference type="KEGG" id="dat:HRM2_24750"/>
<dbReference type="Gene3D" id="3.40.640.10">
    <property type="entry name" value="Type I PLP-dependent aspartate aminotransferase-like (Major domain)"/>
    <property type="match status" value="1"/>
</dbReference>
<dbReference type="PANTHER" id="PTHR43643">
    <property type="entry name" value="HISTIDINOL-PHOSPHATE AMINOTRANSFERASE 2"/>
    <property type="match status" value="1"/>
</dbReference>
<dbReference type="Gene3D" id="3.90.1150.10">
    <property type="entry name" value="Aspartate Aminotransferase, domain 1"/>
    <property type="match status" value="1"/>
</dbReference>
<evidence type="ECO:0000256" key="1">
    <source>
        <dbReference type="ARBA" id="ARBA00001933"/>
    </source>
</evidence>
<dbReference type="OrthoDB" id="9813612at2"/>
<comment type="similarity">
    <text evidence="3 9">Belongs to the class-II pyridoxal-phosphate-dependent aminotransferase family. Histidinol-phosphate aminotransferase subfamily.</text>
</comment>
<dbReference type="EMBL" id="CP001087">
    <property type="protein sequence ID" value="ACN15569.1"/>
    <property type="molecule type" value="Genomic_DNA"/>
</dbReference>
<dbReference type="InterPro" id="IPR015422">
    <property type="entry name" value="PyrdxlP-dep_Trfase_small"/>
</dbReference>
<sequence length="368" mass="40648">MILKIPEKLLSIAPYEPGKPIDEIEREYGIQKSVKLASNENPLGPSPLAVEAVKQSLSEMHRYPDGSWHRLRQKIAEKFKVDPETVIIGNGSDDIIALLCHGFLSTNDNAVMPFPSFLMYDISVRAAGATPVRVPLDNLAIDLDAVAEAVDSNTRMVFLTNPNNPTASHFSSNDFQRFIKKIPQDLLVVVDEAYIEFVRDPDTFNALDNPLSDPRIVSLRTFSKVYGLAGFRVGYGIMDKSVANILHRVRQPFNVNSLAQVAAAAAMDDVDFLNTSIRVMHQGVDFLRAELSAMGLTTHPTQTNFFLVDVAQDARQVFQALLRQGIIVRAMNAYGFDTCLRVNAGTESENRAFIQALKKVLAGGSPKE</sequence>
<feature type="domain" description="Aminotransferase class I/classII large" evidence="10">
    <location>
        <begin position="33"/>
        <end position="357"/>
    </location>
</feature>
<comment type="catalytic activity">
    <reaction evidence="8 9">
        <text>L-histidinol phosphate + 2-oxoglutarate = 3-(imidazol-4-yl)-2-oxopropyl phosphate + L-glutamate</text>
        <dbReference type="Rhea" id="RHEA:23744"/>
        <dbReference type="ChEBI" id="CHEBI:16810"/>
        <dbReference type="ChEBI" id="CHEBI:29985"/>
        <dbReference type="ChEBI" id="CHEBI:57766"/>
        <dbReference type="ChEBI" id="CHEBI:57980"/>
        <dbReference type="EC" id="2.6.1.9"/>
    </reaction>
</comment>
<evidence type="ECO:0000256" key="9">
    <source>
        <dbReference type="HAMAP-Rule" id="MF_01023"/>
    </source>
</evidence>
<dbReference type="PANTHER" id="PTHR43643:SF3">
    <property type="entry name" value="HISTIDINOL-PHOSPHATE AMINOTRANSFERASE"/>
    <property type="match status" value="1"/>
</dbReference>
<keyword evidence="7 9" id="KW-0663">Pyridoxal phosphate</keyword>
<evidence type="ECO:0000256" key="5">
    <source>
        <dbReference type="ARBA" id="ARBA00022576"/>
    </source>
</evidence>
<dbReference type="UniPathway" id="UPA00031">
    <property type="reaction ID" value="UER00012"/>
</dbReference>
<protein>
    <recommendedName>
        <fullName evidence="9">Histidinol-phosphate aminotransferase</fullName>
        <ecNumber evidence="9">2.6.1.9</ecNumber>
    </recommendedName>
    <alternativeName>
        <fullName evidence="9">Imidazole acetol-phosphate transaminase</fullName>
    </alternativeName>
</protein>
<feature type="modified residue" description="N6-(pyridoxal phosphate)lysine" evidence="9">
    <location>
        <position position="224"/>
    </location>
</feature>
<proteinExistence type="inferred from homology"/>
<evidence type="ECO:0000256" key="6">
    <source>
        <dbReference type="ARBA" id="ARBA00022679"/>
    </source>
</evidence>
<comment type="subunit">
    <text evidence="4 9">Homodimer.</text>
</comment>
<dbReference type="GO" id="GO:0004400">
    <property type="term" value="F:histidinol-phosphate transaminase activity"/>
    <property type="evidence" value="ECO:0007669"/>
    <property type="project" value="UniProtKB-UniRule"/>
</dbReference>
<dbReference type="NCBIfam" id="TIGR01141">
    <property type="entry name" value="hisC"/>
    <property type="match status" value="1"/>
</dbReference>
<evidence type="ECO:0000313" key="11">
    <source>
        <dbReference type="EMBL" id="ACN15569.1"/>
    </source>
</evidence>
<dbReference type="GO" id="GO:0000105">
    <property type="term" value="P:L-histidine biosynthetic process"/>
    <property type="evidence" value="ECO:0007669"/>
    <property type="project" value="UniProtKB-UniRule"/>
</dbReference>
<dbReference type="AlphaFoldDB" id="C0QG01"/>
<comment type="pathway">
    <text evidence="2 9">Amino-acid biosynthesis; L-histidine biosynthesis; L-histidine from 5-phospho-alpha-D-ribose 1-diphosphate: step 7/9.</text>
</comment>
<evidence type="ECO:0000313" key="12">
    <source>
        <dbReference type="Proteomes" id="UP000000442"/>
    </source>
</evidence>
<dbReference type="HOGENOM" id="CLU_017584_3_3_7"/>
<dbReference type="InterPro" id="IPR005861">
    <property type="entry name" value="HisP_aminotrans"/>
</dbReference>
<comment type="cofactor">
    <cofactor evidence="1 9">
        <name>pyridoxal 5'-phosphate</name>
        <dbReference type="ChEBI" id="CHEBI:597326"/>
    </cofactor>
</comment>
<organism evidence="11 12">
    <name type="scientific">Desulforapulum autotrophicum (strain ATCC 43914 / DSM 3382 / VKM B-1955 / HRM2)</name>
    <name type="common">Desulfobacterium autotrophicum</name>
    <dbReference type="NCBI Taxonomy" id="177437"/>
    <lineage>
        <taxon>Bacteria</taxon>
        <taxon>Pseudomonadati</taxon>
        <taxon>Thermodesulfobacteriota</taxon>
        <taxon>Desulfobacteria</taxon>
        <taxon>Desulfobacterales</taxon>
        <taxon>Desulfobacteraceae</taxon>
        <taxon>Desulforapulum</taxon>
    </lineage>
</organism>
<dbReference type="eggNOG" id="COG0079">
    <property type="taxonomic scope" value="Bacteria"/>
</dbReference>
<keyword evidence="5 9" id="KW-0032">Aminotransferase</keyword>
<dbReference type="InterPro" id="IPR050106">
    <property type="entry name" value="HistidinolP_aminotransfase"/>
</dbReference>